<protein>
    <submittedName>
        <fullName evidence="2">Uncharacterized protein</fullName>
    </submittedName>
</protein>
<accession>A0A9N7YHA2</accession>
<evidence type="ECO:0000313" key="3">
    <source>
        <dbReference type="Proteomes" id="UP001153269"/>
    </source>
</evidence>
<sequence length="225" mass="23864">MKQHGTSNIRLCPVCQTGYIMSSDLLPRCESCLGPEHAGLALTPGATCTFCKLLTAHERRRRADAYADMDDPPLVLEASDGDFDSPPAHTPLTAIGVLMREMPGLIQKAAASKQLTVPTPQTAAPPDEMVGVYPSSRRARDGVSWPRFPGICKYQDSAREEPGKMKAPVLTYVPITRVAGFSDRGFPPVPTLEPGLASVFGGAHAPLPSESDGDEAGGPLAGITR</sequence>
<name>A0A9N7YHA2_PLEPL</name>
<dbReference type="Proteomes" id="UP001153269">
    <property type="component" value="Unassembled WGS sequence"/>
</dbReference>
<dbReference type="AlphaFoldDB" id="A0A9N7YHA2"/>
<dbReference type="EMBL" id="CADEAL010001336">
    <property type="protein sequence ID" value="CAB1431445.1"/>
    <property type="molecule type" value="Genomic_DNA"/>
</dbReference>
<keyword evidence="3" id="KW-1185">Reference proteome</keyword>
<comment type="caution">
    <text evidence="2">The sequence shown here is derived from an EMBL/GenBank/DDBJ whole genome shotgun (WGS) entry which is preliminary data.</text>
</comment>
<gene>
    <name evidence="2" type="ORF">PLEPLA_LOCUS19502</name>
</gene>
<organism evidence="2 3">
    <name type="scientific">Pleuronectes platessa</name>
    <name type="common">European plaice</name>
    <dbReference type="NCBI Taxonomy" id="8262"/>
    <lineage>
        <taxon>Eukaryota</taxon>
        <taxon>Metazoa</taxon>
        <taxon>Chordata</taxon>
        <taxon>Craniata</taxon>
        <taxon>Vertebrata</taxon>
        <taxon>Euteleostomi</taxon>
        <taxon>Actinopterygii</taxon>
        <taxon>Neopterygii</taxon>
        <taxon>Teleostei</taxon>
        <taxon>Neoteleostei</taxon>
        <taxon>Acanthomorphata</taxon>
        <taxon>Carangaria</taxon>
        <taxon>Pleuronectiformes</taxon>
        <taxon>Pleuronectoidei</taxon>
        <taxon>Pleuronectidae</taxon>
        <taxon>Pleuronectes</taxon>
    </lineage>
</organism>
<feature type="region of interest" description="Disordered" evidence="1">
    <location>
        <begin position="203"/>
        <end position="225"/>
    </location>
</feature>
<evidence type="ECO:0000313" key="2">
    <source>
        <dbReference type="EMBL" id="CAB1431445.1"/>
    </source>
</evidence>
<reference evidence="2" key="1">
    <citation type="submission" date="2020-03" db="EMBL/GenBank/DDBJ databases">
        <authorList>
            <person name="Weist P."/>
        </authorList>
    </citation>
    <scope>NUCLEOTIDE SEQUENCE</scope>
</reference>
<evidence type="ECO:0000256" key="1">
    <source>
        <dbReference type="SAM" id="MobiDB-lite"/>
    </source>
</evidence>
<proteinExistence type="predicted"/>